<dbReference type="Gene3D" id="2.40.50.100">
    <property type="match status" value="1"/>
</dbReference>
<dbReference type="GO" id="GO:0005524">
    <property type="term" value="F:ATP binding"/>
    <property type="evidence" value="ECO:0007669"/>
    <property type="project" value="UniProtKB-KW"/>
</dbReference>
<dbReference type="InterPro" id="IPR017871">
    <property type="entry name" value="ABC_transporter-like_CS"/>
</dbReference>
<organism evidence="6 7">
    <name type="scientific">Pseudosporangium ferrugineum</name>
    <dbReference type="NCBI Taxonomy" id="439699"/>
    <lineage>
        <taxon>Bacteria</taxon>
        <taxon>Bacillati</taxon>
        <taxon>Actinomycetota</taxon>
        <taxon>Actinomycetes</taxon>
        <taxon>Micromonosporales</taxon>
        <taxon>Micromonosporaceae</taxon>
        <taxon>Pseudosporangium</taxon>
    </lineage>
</organism>
<name>A0A2T0SDH4_9ACTN</name>
<dbReference type="GO" id="GO:0140359">
    <property type="term" value="F:ABC-type transporter activity"/>
    <property type="evidence" value="ECO:0007669"/>
    <property type="project" value="UniProtKB-ARBA"/>
</dbReference>
<dbReference type="PANTHER" id="PTHR43875:SF1">
    <property type="entry name" value="OSMOPROTECTIVE COMPOUNDS UPTAKE ATP-BINDING PROTEIN GGTA"/>
    <property type="match status" value="1"/>
</dbReference>
<evidence type="ECO:0000313" key="7">
    <source>
        <dbReference type="Proteomes" id="UP000239209"/>
    </source>
</evidence>
<dbReference type="Pfam" id="PF00005">
    <property type="entry name" value="ABC_tran"/>
    <property type="match status" value="1"/>
</dbReference>
<keyword evidence="7" id="KW-1185">Reference proteome</keyword>
<dbReference type="SUPFAM" id="SSF50331">
    <property type="entry name" value="MOP-like"/>
    <property type="match status" value="1"/>
</dbReference>
<evidence type="ECO:0000256" key="4">
    <source>
        <dbReference type="SAM" id="MobiDB-lite"/>
    </source>
</evidence>
<dbReference type="Gene3D" id="3.40.50.300">
    <property type="entry name" value="P-loop containing nucleotide triphosphate hydrolases"/>
    <property type="match status" value="1"/>
</dbReference>
<dbReference type="EMBL" id="PVZG01000003">
    <property type="protein sequence ID" value="PRY31466.1"/>
    <property type="molecule type" value="Genomic_DNA"/>
</dbReference>
<protein>
    <submittedName>
        <fullName evidence="6">Multiple sugar transport system ATP-binding protein</fullName>
    </submittedName>
</protein>
<keyword evidence="3 6" id="KW-0067">ATP-binding</keyword>
<dbReference type="FunFam" id="3.40.50.300:FF:000042">
    <property type="entry name" value="Maltose/maltodextrin ABC transporter, ATP-binding protein"/>
    <property type="match status" value="1"/>
</dbReference>
<dbReference type="InterPro" id="IPR003593">
    <property type="entry name" value="AAA+_ATPase"/>
</dbReference>
<gene>
    <name evidence="6" type="ORF">CLV70_103353</name>
</gene>
<dbReference type="AlphaFoldDB" id="A0A2T0SDH4"/>
<proteinExistence type="predicted"/>
<sequence>MEDMVAIAARALTKVFDDDGAVAVAGVDLDVTPGEFLVLLGPTGCGKSTLLRLLAGVETPTSGEVRYDGVPVTEIDPRDRDVAMVLQSYAIYPHLTVAQNIGFPLRVLPLPSADIAARVAEVARHVGVDDLLSRYPEHLSGGQRQRVAMARALVRRPSVFLLDEPLSNVDAGARAALRGEIVALARRLGVTTIYVTHDQIEAMSMADRVAVLRRGVLQQVGPPAQVYADPDTVFVAAFLGSPRTSLLEAAVYAPAGRVLLDFGSQVLEFPPDDPRTEALARHDTARVTVAIRALPADGPAPMSLSGTVRRVENLGHELLAHLDVGGVPTPMATSQLELPVVPRQRNGPPADRSPYGLLPAPDLAEPPPLGEVMVRMAAPGRVETGSALTVGVRVEDLLLFDRSGRRIRFTEPALDRIS</sequence>
<evidence type="ECO:0000256" key="1">
    <source>
        <dbReference type="ARBA" id="ARBA00022448"/>
    </source>
</evidence>
<dbReference type="Proteomes" id="UP000239209">
    <property type="component" value="Unassembled WGS sequence"/>
</dbReference>
<evidence type="ECO:0000256" key="2">
    <source>
        <dbReference type="ARBA" id="ARBA00022741"/>
    </source>
</evidence>
<accession>A0A2T0SDH4</accession>
<keyword evidence="2" id="KW-0547">Nucleotide-binding</keyword>
<keyword evidence="1" id="KW-0813">Transport</keyword>
<dbReference type="GO" id="GO:0016887">
    <property type="term" value="F:ATP hydrolysis activity"/>
    <property type="evidence" value="ECO:0007669"/>
    <property type="project" value="InterPro"/>
</dbReference>
<dbReference type="GO" id="GO:0055052">
    <property type="term" value="C:ATP-binding cassette (ABC) transporter complex, substrate-binding subunit-containing"/>
    <property type="evidence" value="ECO:0007669"/>
    <property type="project" value="TreeGrafter"/>
</dbReference>
<evidence type="ECO:0000256" key="3">
    <source>
        <dbReference type="ARBA" id="ARBA00022840"/>
    </source>
</evidence>
<evidence type="ECO:0000259" key="5">
    <source>
        <dbReference type="PROSITE" id="PS50893"/>
    </source>
</evidence>
<dbReference type="PANTHER" id="PTHR43875">
    <property type="entry name" value="MALTODEXTRIN IMPORT ATP-BINDING PROTEIN MSMX"/>
    <property type="match status" value="1"/>
</dbReference>
<dbReference type="SMART" id="SM00382">
    <property type="entry name" value="AAA"/>
    <property type="match status" value="1"/>
</dbReference>
<evidence type="ECO:0000313" key="6">
    <source>
        <dbReference type="EMBL" id="PRY31466.1"/>
    </source>
</evidence>
<comment type="caution">
    <text evidence="6">The sequence shown here is derived from an EMBL/GenBank/DDBJ whole genome shotgun (WGS) entry which is preliminary data.</text>
</comment>
<dbReference type="InterPro" id="IPR027417">
    <property type="entry name" value="P-loop_NTPase"/>
</dbReference>
<feature type="domain" description="ABC transporter" evidence="5">
    <location>
        <begin position="7"/>
        <end position="239"/>
    </location>
</feature>
<feature type="region of interest" description="Disordered" evidence="4">
    <location>
        <begin position="341"/>
        <end position="361"/>
    </location>
</feature>
<dbReference type="InterPro" id="IPR003439">
    <property type="entry name" value="ABC_transporter-like_ATP-bd"/>
</dbReference>
<reference evidence="6 7" key="1">
    <citation type="submission" date="2018-03" db="EMBL/GenBank/DDBJ databases">
        <title>Genomic Encyclopedia of Archaeal and Bacterial Type Strains, Phase II (KMG-II): from individual species to whole genera.</title>
        <authorList>
            <person name="Goeker M."/>
        </authorList>
    </citation>
    <scope>NUCLEOTIDE SEQUENCE [LARGE SCALE GENOMIC DNA]</scope>
    <source>
        <strain evidence="6 7">DSM 45348</strain>
    </source>
</reference>
<keyword evidence="6" id="KW-0762">Sugar transport</keyword>
<dbReference type="PROSITE" id="PS50893">
    <property type="entry name" value="ABC_TRANSPORTER_2"/>
    <property type="match status" value="1"/>
</dbReference>
<dbReference type="PROSITE" id="PS00211">
    <property type="entry name" value="ABC_TRANSPORTER_1"/>
    <property type="match status" value="1"/>
</dbReference>
<dbReference type="InterPro" id="IPR047641">
    <property type="entry name" value="ABC_transpr_MalK/UgpC-like"/>
</dbReference>
<dbReference type="SUPFAM" id="SSF52540">
    <property type="entry name" value="P-loop containing nucleoside triphosphate hydrolases"/>
    <property type="match status" value="1"/>
</dbReference>
<dbReference type="InterPro" id="IPR008995">
    <property type="entry name" value="Mo/tungstate-bd_C_term_dom"/>
</dbReference>